<dbReference type="SUPFAM" id="SSF52540">
    <property type="entry name" value="P-loop containing nucleoside triphosphate hydrolases"/>
    <property type="match status" value="1"/>
</dbReference>
<keyword evidence="9 11" id="KW-0472">Membrane</keyword>
<dbReference type="Proteomes" id="UP000785679">
    <property type="component" value="Unassembled WGS sequence"/>
</dbReference>
<keyword evidence="8 11" id="KW-1133">Transmembrane helix</keyword>
<reference evidence="13" key="1">
    <citation type="submission" date="2019-06" db="EMBL/GenBank/DDBJ databases">
        <authorList>
            <person name="Zheng W."/>
        </authorList>
    </citation>
    <scope>NUCLEOTIDE SEQUENCE</scope>
    <source>
        <strain evidence="13">QDHG01</strain>
    </source>
</reference>
<evidence type="ECO:0000256" key="6">
    <source>
        <dbReference type="ARBA" id="ARBA00022741"/>
    </source>
</evidence>
<dbReference type="PANTHER" id="PTHR19229:SF36">
    <property type="entry name" value="ATP-BINDING CASSETTE SUB-FAMILY A MEMBER 2"/>
    <property type="match status" value="1"/>
</dbReference>
<feature type="compositionally biased region" description="Basic and acidic residues" evidence="10">
    <location>
        <begin position="272"/>
        <end position="281"/>
    </location>
</feature>
<feature type="transmembrane region" description="Helical" evidence="11">
    <location>
        <begin position="122"/>
        <end position="144"/>
    </location>
</feature>
<dbReference type="GO" id="GO:0005524">
    <property type="term" value="F:ATP binding"/>
    <property type="evidence" value="ECO:0007669"/>
    <property type="project" value="UniProtKB-KW"/>
</dbReference>
<evidence type="ECO:0000256" key="5">
    <source>
        <dbReference type="ARBA" id="ARBA00022737"/>
    </source>
</evidence>
<evidence type="ECO:0000259" key="12">
    <source>
        <dbReference type="PROSITE" id="PS50893"/>
    </source>
</evidence>
<evidence type="ECO:0000313" key="14">
    <source>
        <dbReference type="Proteomes" id="UP000785679"/>
    </source>
</evidence>
<keyword evidence="7" id="KW-0067">ATP-binding</keyword>
<dbReference type="InterPro" id="IPR003439">
    <property type="entry name" value="ABC_transporter-like_ATP-bd"/>
</dbReference>
<dbReference type="GO" id="GO:0005319">
    <property type="term" value="F:lipid transporter activity"/>
    <property type="evidence" value="ECO:0007669"/>
    <property type="project" value="TreeGrafter"/>
</dbReference>
<feature type="domain" description="ABC transporter" evidence="12">
    <location>
        <begin position="293"/>
        <end position="530"/>
    </location>
</feature>
<evidence type="ECO:0000256" key="11">
    <source>
        <dbReference type="SAM" id="Phobius"/>
    </source>
</evidence>
<evidence type="ECO:0000313" key="13">
    <source>
        <dbReference type="EMBL" id="TNV84986.1"/>
    </source>
</evidence>
<dbReference type="AlphaFoldDB" id="A0A8J8P3L3"/>
<evidence type="ECO:0000256" key="4">
    <source>
        <dbReference type="ARBA" id="ARBA00022692"/>
    </source>
</evidence>
<evidence type="ECO:0000256" key="8">
    <source>
        <dbReference type="ARBA" id="ARBA00022989"/>
    </source>
</evidence>
<evidence type="ECO:0000256" key="10">
    <source>
        <dbReference type="SAM" id="MobiDB-lite"/>
    </source>
</evidence>
<dbReference type="SMART" id="SM00382">
    <property type="entry name" value="AAA"/>
    <property type="match status" value="1"/>
</dbReference>
<evidence type="ECO:0000256" key="9">
    <source>
        <dbReference type="ARBA" id="ARBA00023136"/>
    </source>
</evidence>
<dbReference type="InterPro" id="IPR013525">
    <property type="entry name" value="ABC2_TM"/>
</dbReference>
<dbReference type="PANTHER" id="PTHR19229">
    <property type="entry name" value="ATP-BINDING CASSETTE TRANSPORTER SUBFAMILY A ABCA"/>
    <property type="match status" value="1"/>
</dbReference>
<dbReference type="InterPro" id="IPR056264">
    <property type="entry name" value="R2_ABCA1-4-like"/>
</dbReference>
<accession>A0A8J8P3L3</accession>
<feature type="transmembrane region" description="Helical" evidence="11">
    <location>
        <begin position="53"/>
        <end position="81"/>
    </location>
</feature>
<dbReference type="Gene3D" id="3.40.50.300">
    <property type="entry name" value="P-loop containing nucleotide triphosphate hydrolases"/>
    <property type="match status" value="1"/>
</dbReference>
<dbReference type="GO" id="GO:0016887">
    <property type="term" value="F:ATP hydrolysis activity"/>
    <property type="evidence" value="ECO:0007669"/>
    <property type="project" value="InterPro"/>
</dbReference>
<comment type="similarity">
    <text evidence="2">Belongs to the ABC transporter superfamily. ABCA family.</text>
</comment>
<dbReference type="OrthoDB" id="10255969at2759"/>
<dbReference type="GO" id="GO:0016020">
    <property type="term" value="C:membrane"/>
    <property type="evidence" value="ECO:0007669"/>
    <property type="project" value="UniProtKB-SubCell"/>
</dbReference>
<comment type="caution">
    <text evidence="13">The sequence shown here is derived from an EMBL/GenBank/DDBJ whole genome shotgun (WGS) entry which is preliminary data.</text>
</comment>
<evidence type="ECO:0000256" key="2">
    <source>
        <dbReference type="ARBA" id="ARBA00008869"/>
    </source>
</evidence>
<evidence type="ECO:0000256" key="1">
    <source>
        <dbReference type="ARBA" id="ARBA00004141"/>
    </source>
</evidence>
<dbReference type="Pfam" id="PF23321">
    <property type="entry name" value="R1_ABCA1"/>
    <property type="match status" value="1"/>
</dbReference>
<protein>
    <recommendedName>
        <fullName evidence="12">ABC transporter domain-containing protein</fullName>
    </recommendedName>
</protein>
<feature type="transmembrane region" description="Helical" evidence="11">
    <location>
        <begin position="191"/>
        <end position="211"/>
    </location>
</feature>
<keyword evidence="14" id="KW-1185">Reference proteome</keyword>
<organism evidence="13 14">
    <name type="scientific">Halteria grandinella</name>
    <dbReference type="NCBI Taxonomy" id="5974"/>
    <lineage>
        <taxon>Eukaryota</taxon>
        <taxon>Sar</taxon>
        <taxon>Alveolata</taxon>
        <taxon>Ciliophora</taxon>
        <taxon>Intramacronucleata</taxon>
        <taxon>Spirotrichea</taxon>
        <taxon>Stichotrichia</taxon>
        <taxon>Sporadotrichida</taxon>
        <taxon>Halteriidae</taxon>
        <taxon>Halteria</taxon>
    </lineage>
</organism>
<sequence>MDVEIERIINIIGMAVFPACLAIALPVFIYNLVLEKESKLLETMKVNGMKMQYYWLVNFTFNLALFFVTVVVYWVTARWVFRMNFFISTDWRLLGLIYIGWGLCQVSLAFFFSVFINNSQTASIIGYTMSIWACTIAFTMNLCVWCKPTQMEWFAYLLPNFPYMRMFYNMALDCAYSTCISDINKVDSETWNCLVALYVGAFAYLGMALYLNEVIPQPYGVPKHPLFCLRKYINKSSPLYSRIYGSQEVSEQNYQSMDPHEKIKINSQEDEDSKRERKEVHSLRPSAYVDYPVIAKDIRKVYPSVNGREPKVANKSICLKIHTGELFGLLGPNGAGKTTFISMLTGMYQPTSGNAWLAGYDIQTRLELVQLQIGVCPQFDILWSDLTCKEHLLFYARLKGVAPDQEEGMVKKALKEVQLEQEGDTLTKALPLGMKRRLSIAISLVAKPKVVFLDEPTTGLDPETRRQLWNILQDCKNDKSRAIVLTTHSMEEADVLCSRIGIVSDGVLKCIGTQVRLKNLYGGGYHLFVNCQKAKYLKSLQHSAGAIDIETLYENVTAFVQQLLPTSILLRSFNGNFVYQIPMAGFNAEKLFVEMERGKERLHIADWGISQCSLEDVFTRICQ</sequence>
<comment type="subcellular location">
    <subcellularLocation>
        <location evidence="1">Membrane</location>
        <topology evidence="1">Multi-pass membrane protein</topology>
    </subcellularLocation>
</comment>
<feature type="transmembrane region" description="Helical" evidence="11">
    <location>
        <begin position="93"/>
        <end position="116"/>
    </location>
</feature>
<dbReference type="EMBL" id="RRYP01002249">
    <property type="protein sequence ID" value="TNV84986.1"/>
    <property type="molecule type" value="Genomic_DNA"/>
</dbReference>
<dbReference type="InterPro" id="IPR026082">
    <property type="entry name" value="ABCA"/>
</dbReference>
<proteinExistence type="inferred from homology"/>
<gene>
    <name evidence="13" type="ORF">FGO68_gene6001</name>
</gene>
<dbReference type="CDD" id="cd03263">
    <property type="entry name" value="ABC_subfamily_A"/>
    <property type="match status" value="1"/>
</dbReference>
<keyword evidence="3" id="KW-0813">Transport</keyword>
<dbReference type="PROSITE" id="PS50893">
    <property type="entry name" value="ABC_TRANSPORTER_2"/>
    <property type="match status" value="1"/>
</dbReference>
<feature type="transmembrane region" description="Helical" evidence="11">
    <location>
        <begin position="12"/>
        <end position="33"/>
    </location>
</feature>
<dbReference type="InterPro" id="IPR027417">
    <property type="entry name" value="P-loop_NTPase"/>
</dbReference>
<dbReference type="Pfam" id="PF00005">
    <property type="entry name" value="ABC_tran"/>
    <property type="match status" value="1"/>
</dbReference>
<keyword evidence="5" id="KW-0677">Repeat</keyword>
<keyword evidence="6" id="KW-0547">Nucleotide-binding</keyword>
<feature type="region of interest" description="Disordered" evidence="10">
    <location>
        <begin position="254"/>
        <end position="281"/>
    </location>
</feature>
<keyword evidence="4 11" id="KW-0812">Transmembrane</keyword>
<dbReference type="InterPro" id="IPR003593">
    <property type="entry name" value="AAA+_ATPase"/>
</dbReference>
<dbReference type="Pfam" id="PF12698">
    <property type="entry name" value="ABC2_membrane_3"/>
    <property type="match status" value="1"/>
</dbReference>
<dbReference type="GO" id="GO:0140359">
    <property type="term" value="F:ABC-type transporter activity"/>
    <property type="evidence" value="ECO:0007669"/>
    <property type="project" value="InterPro"/>
</dbReference>
<dbReference type="FunFam" id="3.40.50.300:FF:000665">
    <property type="entry name" value="ABC transporter A family member 2"/>
    <property type="match status" value="1"/>
</dbReference>
<name>A0A8J8P3L3_HALGN</name>
<evidence type="ECO:0000256" key="3">
    <source>
        <dbReference type="ARBA" id="ARBA00022448"/>
    </source>
</evidence>
<evidence type="ECO:0000256" key="7">
    <source>
        <dbReference type="ARBA" id="ARBA00022840"/>
    </source>
</evidence>